<dbReference type="Proteomes" id="UP000585681">
    <property type="component" value="Unassembled WGS sequence"/>
</dbReference>
<reference evidence="2" key="1">
    <citation type="submission" date="2020-08" db="EMBL/GenBank/DDBJ databases">
        <title>Genomic Encyclopedia of Type Strains, Phase IV (KMG-IV): sequencing the most valuable type-strain genomes for metagenomic binning, comparative biology and taxonomic classification.</title>
        <authorList>
            <person name="Goeker M."/>
        </authorList>
    </citation>
    <scope>NUCLEOTIDE SEQUENCE [LARGE SCALE GENOMIC DNA]</scope>
    <source>
        <strain evidence="2">DSM 105040</strain>
    </source>
</reference>
<accession>A0A840CBT1</accession>
<name>A0A840CBT1_9RHOB</name>
<organism evidence="2 3">
    <name type="scientific">Actibacterium naphthalenivorans</name>
    <dbReference type="NCBI Taxonomy" id="1614693"/>
    <lineage>
        <taxon>Bacteria</taxon>
        <taxon>Pseudomonadati</taxon>
        <taxon>Pseudomonadota</taxon>
        <taxon>Alphaproteobacteria</taxon>
        <taxon>Rhodobacterales</taxon>
        <taxon>Roseobacteraceae</taxon>
        <taxon>Actibacterium</taxon>
    </lineage>
</organism>
<sequence length="97" mass="10351">MIRAAFISLVIAAGPVWAGAADPLAQRRAQCVGWMMTAYPSGLEEVACTNEFGLPSPFLFKCASAQRNGFADTTQQRACQVFFARASQAAGDGYVQN</sequence>
<dbReference type="EMBL" id="JACIEQ010000005">
    <property type="protein sequence ID" value="MBB4023481.1"/>
    <property type="molecule type" value="Genomic_DNA"/>
</dbReference>
<feature type="signal peptide" evidence="1">
    <location>
        <begin position="1"/>
        <end position="20"/>
    </location>
</feature>
<dbReference type="RefSeq" id="WP_054539646.1">
    <property type="nucleotide sequence ID" value="NZ_JACIEQ010000005.1"/>
</dbReference>
<evidence type="ECO:0000313" key="3">
    <source>
        <dbReference type="Proteomes" id="UP000585681"/>
    </source>
</evidence>
<gene>
    <name evidence="2" type="ORF">GGR17_003310</name>
</gene>
<dbReference type="AlphaFoldDB" id="A0A840CBT1"/>
<evidence type="ECO:0008006" key="4">
    <source>
        <dbReference type="Google" id="ProtNLM"/>
    </source>
</evidence>
<protein>
    <recommendedName>
        <fullName evidence="4">YARHG domain-containing protein</fullName>
    </recommendedName>
</protein>
<proteinExistence type="predicted"/>
<feature type="chain" id="PRO_5032945638" description="YARHG domain-containing protein" evidence="1">
    <location>
        <begin position="21"/>
        <end position="97"/>
    </location>
</feature>
<comment type="caution">
    <text evidence="2">The sequence shown here is derived from an EMBL/GenBank/DDBJ whole genome shotgun (WGS) entry which is preliminary data.</text>
</comment>
<keyword evidence="3" id="KW-1185">Reference proteome</keyword>
<evidence type="ECO:0000256" key="1">
    <source>
        <dbReference type="SAM" id="SignalP"/>
    </source>
</evidence>
<keyword evidence="1" id="KW-0732">Signal</keyword>
<evidence type="ECO:0000313" key="2">
    <source>
        <dbReference type="EMBL" id="MBB4023481.1"/>
    </source>
</evidence>